<dbReference type="CDD" id="cd01647">
    <property type="entry name" value="RT_LTR"/>
    <property type="match status" value="3"/>
</dbReference>
<dbReference type="SUPFAM" id="SSF56672">
    <property type="entry name" value="DNA/RNA polymerases"/>
    <property type="match status" value="3"/>
</dbReference>
<keyword evidence="1" id="KW-0175">Coiled coil</keyword>
<dbReference type="PANTHER" id="PTHR24559">
    <property type="entry name" value="TRANSPOSON TY3-I GAG-POL POLYPROTEIN"/>
    <property type="match status" value="1"/>
</dbReference>
<evidence type="ECO:0000256" key="1">
    <source>
        <dbReference type="SAM" id="Coils"/>
    </source>
</evidence>
<comment type="caution">
    <text evidence="4">The sequence shown here is derived from an EMBL/GenBank/DDBJ whole genome shotgun (WGS) entry which is preliminary data.</text>
</comment>
<organism evidence="4 5">
    <name type="scientific">Chara braunii</name>
    <name type="common">Braun's stonewort</name>
    <dbReference type="NCBI Taxonomy" id="69332"/>
    <lineage>
        <taxon>Eukaryota</taxon>
        <taxon>Viridiplantae</taxon>
        <taxon>Streptophyta</taxon>
        <taxon>Charophyceae</taxon>
        <taxon>Charales</taxon>
        <taxon>Characeae</taxon>
        <taxon>Chara</taxon>
    </lineage>
</organism>
<feature type="compositionally biased region" description="Polar residues" evidence="2">
    <location>
        <begin position="1802"/>
        <end position="1811"/>
    </location>
</feature>
<sequence length="2095" mass="234020">MTVSVLGMPGQLANESIVEYRQRFPAQLALIEAEEQCQAAAEAARLQAEAAAAAEKQRLQAKADADAQVRRKEAQDLLQRHEAANIEKLKFWHFEPSENHEDATPEEQHKEFLAKLVTRLVCTCNHLQFELANLRRAVRNHKDLHEDATWALDSRVQDLEQVAPGPDAGESSSAPSTRQLEERVYHVVAMLGDISTFAAPATISKQLDTLKTEVLQLHQLPNKDGNTIAQHYKMSTFHIEKLMIICIKTRSSSGKALRWNFGFCLSPSTLPAPLMDVGVEVVDLHDYVAKIDHEFKTQQYDDIDAPLLYIHIEIGEATCSALIDCGAKTLCPVHGASTSSFDQLSRGICRKHSITRDDIEEIGVCFLHALPPQDISSTDASTDPRITELLNAYGDVFEAPRGVVSDRPIRHEIILEAGAVPPRGCIYRMSEEKLSVLQAQLDDLFEKGWIRPSSSPYGLAPRHTALSFSLSGRSRNSTTFSRLCIDYRKLNAQAVKNADPLPRIDDLLECLGGAKFFSKLELKSGYHQLDIRQEDRYKTTFKTRYSWLCLLALRMPPATFQAAMRTEFRHMMDRFVRIYLDDILVYNRSLDEHVEHLRTILERLRKAKYKANRDKCEFAWQELEYHDVPEDIVSDRDTRFMSAFWTSLMQESGTKMKPRSARHPQTNGQTERAHQTAQMMLRTLICADQKDWFDRLHNIEFAYNTSLHPAIGVTPFVLHHSGRKGRIFADLFLPRTADINVACSPASVRKYRELLAQARANLQKAQVRVQHQASRRRVPCPIRTGDLVWVSAEEFALDQDVSHKLLPKWFGPWLVTSAAGDEPDGPSFVINIPAHLTVHPVFHTSKLTTYTPAKSDDFSGRQSQDPSSMDGHQEVDRVITDRKYDSKCRQYKVTFKACDPDDNQWISRLNHIRISKSIQKNPVQVGHVENLQLRSIQAIDFRLIPGGQRLVNDAAISDYKQACQFRGISEVKENVLVTVSRGGSREVISIWELVVGDVVHLRSGDQEPVGLPHRPTKHHIELLPGAVPPKGHIYKMSPAELRELRNQLETLTSKGWIRPSTSEFGAPVFFVPKGNGEFRMCRDCRGLNKITRKSTKPLPRIDDLLDMVHGCTLFSKVDLKSGYHQIAMAEEDVHKTTFKTRVDRDEVHEAADDVHDEKFGMPSRKSRNVDELKCQNWSGWSIEKSRTWEDKSDSIVVSSRTTTSVLWTLRSIRLLLKELLKLTLEFGGLGDRESVGCLVVNTIVWHKLDGVLDVAHRWDAGVKRWENVVVLSNEVTNCGLQVRSGPLATPAPAPGLRRVNSYLRSPGRGERSLEVTAVIFVAPEAWAKIVVPLVLGQGGGLEELLQGAREVRREWIGRVRERLQFVALEMVRFAGRGELPGACYPLTLKVKPAAVSRDRTGEATISEEEIVDIIRKRKETEGQIITVDRLAKMDIGDGNLTREEREFVAMTLRGCDKAIAFDDSERGRIDPRYAKPARIHTIPHVPWKDRPQWKYAQKEEEGIVAFTKEKIRTFVAEPCESAYSNKWFFLRKGGSNKLRWIQNLQRTNAVTIRDVGSIPEVDLLAEGSAGRSIYSICDLFSGYDEIPLDYRDRHMTAMHTPLGLVQIMVVPMGWTNGVAVFQRAMIAVLKEFIPEKVEVFLDDFPIKGPVERDETEVFPGVRKFMVDHMSDVRDVLVKLDDANLTVSGTKSRWGVSSIKILGFICDKDGRRPDPEKLAKLMTWPLPLKSITKMRGRLGPDPSLGPIESAFVTAEGSCGTVYDLVRSTPSPSQRNDRVLVFVRSGLPRAIAALFAKLYGRVSTPPSDSSQDGTRSELRSSKAVSQLSSPASNGKGTTRRDKALREVLLRDLGGRCASMTRAAACPGEGGEGELEALGHRESKALQVVVDGLAEVKVIAMVTLRRQRGNSVLLTILERVEATREVAALLRGTAGATAERGTALGSVVRGGGVTSTLRLGGGSVLKTGPHSLMGPGGHCHVSSATSAVPCQQQCHISSTTSATVPRATVPCQQCPATMTGSALGMPGQLANESIAEYRQRFEAQLALIEAEEQRQLAAEAVRLQAEAAATVEKQRLQAEAEADTQARRKEAQDLLQRH</sequence>
<dbReference type="SUPFAM" id="SSF54160">
    <property type="entry name" value="Chromo domain-like"/>
    <property type="match status" value="1"/>
</dbReference>
<protein>
    <recommendedName>
        <fullName evidence="3">Integrase catalytic domain-containing protein</fullName>
    </recommendedName>
</protein>
<feature type="region of interest" description="Disordered" evidence="2">
    <location>
        <begin position="853"/>
        <end position="873"/>
    </location>
</feature>
<dbReference type="InterPro" id="IPR053134">
    <property type="entry name" value="RNA-dir_DNA_polymerase"/>
</dbReference>
<evidence type="ECO:0000259" key="3">
    <source>
        <dbReference type="PROSITE" id="PS50994"/>
    </source>
</evidence>
<evidence type="ECO:0000313" key="5">
    <source>
        <dbReference type="Proteomes" id="UP000265515"/>
    </source>
</evidence>
<dbReference type="Pfam" id="PF00078">
    <property type="entry name" value="RVT_1"/>
    <property type="match status" value="3"/>
</dbReference>
<proteinExistence type="predicted"/>
<dbReference type="InterPro" id="IPR016197">
    <property type="entry name" value="Chromo-like_dom_sf"/>
</dbReference>
<dbReference type="EMBL" id="BFEA01000022">
    <property type="protein sequence ID" value="GBG61705.1"/>
    <property type="molecule type" value="Genomic_DNA"/>
</dbReference>
<name>A0A388JV94_CHABU</name>
<dbReference type="InterPro" id="IPR043502">
    <property type="entry name" value="DNA/RNA_pol_sf"/>
</dbReference>
<reference evidence="4 5" key="1">
    <citation type="journal article" date="2018" name="Cell">
        <title>The Chara Genome: Secondary Complexity and Implications for Plant Terrestrialization.</title>
        <authorList>
            <person name="Nishiyama T."/>
            <person name="Sakayama H."/>
            <person name="Vries J.D."/>
            <person name="Buschmann H."/>
            <person name="Saint-Marcoux D."/>
            <person name="Ullrich K.K."/>
            <person name="Haas F.B."/>
            <person name="Vanderstraeten L."/>
            <person name="Becker D."/>
            <person name="Lang D."/>
            <person name="Vosolsobe S."/>
            <person name="Rombauts S."/>
            <person name="Wilhelmsson P.K.I."/>
            <person name="Janitza P."/>
            <person name="Kern R."/>
            <person name="Heyl A."/>
            <person name="Rumpler F."/>
            <person name="Villalobos L.I.A.C."/>
            <person name="Clay J.M."/>
            <person name="Skokan R."/>
            <person name="Toyoda A."/>
            <person name="Suzuki Y."/>
            <person name="Kagoshima H."/>
            <person name="Schijlen E."/>
            <person name="Tajeshwar N."/>
            <person name="Catarino B."/>
            <person name="Hetherington A.J."/>
            <person name="Saltykova A."/>
            <person name="Bonnot C."/>
            <person name="Breuninger H."/>
            <person name="Symeonidi A."/>
            <person name="Radhakrishnan G.V."/>
            <person name="Van Nieuwerburgh F."/>
            <person name="Deforce D."/>
            <person name="Chang C."/>
            <person name="Karol K.G."/>
            <person name="Hedrich R."/>
            <person name="Ulvskov P."/>
            <person name="Glockner G."/>
            <person name="Delwiche C.F."/>
            <person name="Petrasek J."/>
            <person name="Van de Peer Y."/>
            <person name="Friml J."/>
            <person name="Beilby M."/>
            <person name="Dolan L."/>
            <person name="Kohara Y."/>
            <person name="Sugano S."/>
            <person name="Fujiyama A."/>
            <person name="Delaux P.-M."/>
            <person name="Quint M."/>
            <person name="TheiBen G."/>
            <person name="Hagemann M."/>
            <person name="Harholt J."/>
            <person name="Dunand C."/>
            <person name="Zachgo S."/>
            <person name="Langdale J."/>
            <person name="Maumus F."/>
            <person name="Straeten D.V.D."/>
            <person name="Gould S.B."/>
            <person name="Rensing S.A."/>
        </authorList>
    </citation>
    <scope>NUCLEOTIDE SEQUENCE [LARGE SCALE GENOMIC DNA]</scope>
    <source>
        <strain evidence="4 5">S276</strain>
    </source>
</reference>
<dbReference type="InterPro" id="IPR001584">
    <property type="entry name" value="Integrase_cat-core"/>
</dbReference>
<feature type="region of interest" description="Disordered" evidence="2">
    <location>
        <begin position="1800"/>
        <end position="1838"/>
    </location>
</feature>
<dbReference type="InterPro" id="IPR043128">
    <property type="entry name" value="Rev_trsase/Diguanyl_cyclase"/>
</dbReference>
<dbReference type="Proteomes" id="UP000265515">
    <property type="component" value="Unassembled WGS sequence"/>
</dbReference>
<dbReference type="Gene3D" id="3.10.10.10">
    <property type="entry name" value="HIV Type 1 Reverse Transcriptase, subunit A, domain 1"/>
    <property type="match status" value="3"/>
</dbReference>
<dbReference type="PANTHER" id="PTHR24559:SF444">
    <property type="entry name" value="REVERSE TRANSCRIPTASE DOMAIN-CONTAINING PROTEIN"/>
    <property type="match status" value="1"/>
</dbReference>
<gene>
    <name evidence="4" type="ORF">CBR_g23220</name>
</gene>
<dbReference type="Gene3D" id="3.30.70.270">
    <property type="match status" value="2"/>
</dbReference>
<dbReference type="FunFam" id="3.30.70.270:FF:000003">
    <property type="entry name" value="Transposon Ty3-G Gag-Pol polyprotein"/>
    <property type="match status" value="1"/>
</dbReference>
<evidence type="ECO:0000313" key="4">
    <source>
        <dbReference type="EMBL" id="GBG61705.1"/>
    </source>
</evidence>
<evidence type="ECO:0000256" key="2">
    <source>
        <dbReference type="SAM" id="MobiDB-lite"/>
    </source>
</evidence>
<dbReference type="PROSITE" id="PS50994">
    <property type="entry name" value="INTEGRASE"/>
    <property type="match status" value="1"/>
</dbReference>
<dbReference type="SUPFAM" id="SSF53098">
    <property type="entry name" value="Ribonuclease H-like"/>
    <property type="match status" value="1"/>
</dbReference>
<dbReference type="InterPro" id="IPR000477">
    <property type="entry name" value="RT_dom"/>
</dbReference>
<feature type="compositionally biased region" description="Polar residues" evidence="2">
    <location>
        <begin position="1820"/>
        <end position="1834"/>
    </location>
</feature>
<dbReference type="GO" id="GO:0015074">
    <property type="term" value="P:DNA integration"/>
    <property type="evidence" value="ECO:0007669"/>
    <property type="project" value="InterPro"/>
</dbReference>
<feature type="domain" description="Integrase catalytic" evidence="3">
    <location>
        <begin position="553"/>
        <end position="723"/>
    </location>
</feature>
<feature type="region of interest" description="Disordered" evidence="2">
    <location>
        <begin position="2074"/>
        <end position="2095"/>
    </location>
</feature>
<feature type="coiled-coil region" evidence="1">
    <location>
        <begin position="748"/>
        <end position="775"/>
    </location>
</feature>
<accession>A0A388JV94</accession>
<keyword evidence="5" id="KW-1185">Reference proteome</keyword>
<dbReference type="Gramene" id="GBG61705">
    <property type="protein sequence ID" value="GBG61705"/>
    <property type="gene ID" value="CBR_g23220"/>
</dbReference>
<dbReference type="InterPro" id="IPR012337">
    <property type="entry name" value="RNaseH-like_sf"/>
</dbReference>
<dbReference type="OrthoDB" id="1739513at2759"/>